<accession>A0A423W3V6</accession>
<keyword evidence="1" id="KW-0812">Transmembrane</keyword>
<keyword evidence="1" id="KW-0472">Membrane</keyword>
<name>A0A423W3V6_9PEZI</name>
<evidence type="ECO:0000313" key="2">
    <source>
        <dbReference type="EMBL" id="ROV98001.1"/>
    </source>
</evidence>
<evidence type="ECO:0000256" key="1">
    <source>
        <dbReference type="SAM" id="Phobius"/>
    </source>
</evidence>
<comment type="caution">
    <text evidence="2">The sequence shown here is derived from an EMBL/GenBank/DDBJ whole genome shotgun (WGS) entry which is preliminary data.</text>
</comment>
<dbReference type="EMBL" id="LKEA01000027">
    <property type="protein sequence ID" value="ROV98001.1"/>
    <property type="molecule type" value="Genomic_DNA"/>
</dbReference>
<feature type="transmembrane region" description="Helical" evidence="1">
    <location>
        <begin position="218"/>
        <end position="242"/>
    </location>
</feature>
<sequence length="346" mass="38901">MMNRTVAKRKTKAAAHVNRVPNPDACLLRMPVEVRSKIFEYVFADLIAQLPEDSMFAVLAMYDHTYDITATLKQKCTWRGGRPCPRMQFHPMCPGHRAELRLSDPVFWADYGLRRLLDYIGEHPEQIPSRFAMYSGEPGQRLLYRSGMTSLLLVNRRMYNEALGALCAQTEFVVHVTGRSSPTHASAVLFHDGCPHLALARRMTVNVHAPSKMTIDKIIWRLGTLLAAIAAGGRLSFLRLFFKGTPSVDQQSMEHLMKLLEGHLGEILKQRHCSVEVYLGDISRELVKSERVSAFAKALQGDYIGRDFNNPKPHIGDNFGAHFASWIPSYLGLARVARAQGDIGQL</sequence>
<proteinExistence type="predicted"/>
<dbReference type="Proteomes" id="UP000283895">
    <property type="component" value="Unassembled WGS sequence"/>
</dbReference>
<keyword evidence="3" id="KW-1185">Reference proteome</keyword>
<gene>
    <name evidence="2" type="ORF">VMCG_07022</name>
</gene>
<evidence type="ECO:0000313" key="3">
    <source>
        <dbReference type="Proteomes" id="UP000283895"/>
    </source>
</evidence>
<dbReference type="OrthoDB" id="4692672at2759"/>
<keyword evidence="1" id="KW-1133">Transmembrane helix</keyword>
<protein>
    <submittedName>
        <fullName evidence="2">Uncharacterized protein</fullName>
    </submittedName>
</protein>
<dbReference type="AlphaFoldDB" id="A0A423W3V6"/>
<organism evidence="2 3">
    <name type="scientific">Cytospora schulzeri</name>
    <dbReference type="NCBI Taxonomy" id="448051"/>
    <lineage>
        <taxon>Eukaryota</taxon>
        <taxon>Fungi</taxon>
        <taxon>Dikarya</taxon>
        <taxon>Ascomycota</taxon>
        <taxon>Pezizomycotina</taxon>
        <taxon>Sordariomycetes</taxon>
        <taxon>Sordariomycetidae</taxon>
        <taxon>Diaporthales</taxon>
        <taxon>Cytosporaceae</taxon>
        <taxon>Cytospora</taxon>
    </lineage>
</organism>
<reference evidence="2 3" key="1">
    <citation type="submission" date="2015-09" db="EMBL/GenBank/DDBJ databases">
        <title>Host preference determinants of Valsa canker pathogens revealed by comparative genomics.</title>
        <authorList>
            <person name="Yin Z."/>
            <person name="Huang L."/>
        </authorList>
    </citation>
    <scope>NUCLEOTIDE SEQUENCE [LARGE SCALE GENOMIC DNA]</scope>
    <source>
        <strain evidence="2 3">03-1</strain>
    </source>
</reference>